<dbReference type="EMBL" id="JADGJH010000731">
    <property type="protein sequence ID" value="KAJ3123551.1"/>
    <property type="molecule type" value="Genomic_DNA"/>
</dbReference>
<evidence type="ECO:0000256" key="2">
    <source>
        <dbReference type="ARBA" id="ARBA00022771"/>
    </source>
</evidence>
<feature type="domain" description="C2H2-type" evidence="6">
    <location>
        <begin position="135"/>
        <end position="164"/>
    </location>
</feature>
<sequence>MVDSFRAMLGFAPDPFDDLFEGIDRLICTTSNETVSKAQEDSTSADVDFFDFLSLGMTPNSLPTPTNSAVSFETLLEKNNKTTYETTPQSPDMKPQETIPDRSVHHIPNSHIRSNENTHPWRSAERRSNPDVVRYQCPLQDCREMLGTSSHLTRHMRKHTGLRPYLCRFGPCERRFSRKDNMEQHYESHFKIRRKKGGRNYKVEDLTNVESGPALFTGSKVERKKAVDFWRHARERKIAQD</sequence>
<evidence type="ECO:0000256" key="4">
    <source>
        <dbReference type="PROSITE-ProRule" id="PRU00042"/>
    </source>
</evidence>
<evidence type="ECO:0000256" key="5">
    <source>
        <dbReference type="SAM" id="MobiDB-lite"/>
    </source>
</evidence>
<dbReference type="PROSITE" id="PS00028">
    <property type="entry name" value="ZINC_FINGER_C2H2_1"/>
    <property type="match status" value="2"/>
</dbReference>
<dbReference type="Pfam" id="PF00096">
    <property type="entry name" value="zf-C2H2"/>
    <property type="match status" value="1"/>
</dbReference>
<keyword evidence="2 4" id="KW-0863">Zinc-finger</keyword>
<keyword evidence="1" id="KW-0479">Metal-binding</keyword>
<evidence type="ECO:0000256" key="3">
    <source>
        <dbReference type="ARBA" id="ARBA00022833"/>
    </source>
</evidence>
<evidence type="ECO:0000259" key="6">
    <source>
        <dbReference type="PROSITE" id="PS50157"/>
    </source>
</evidence>
<dbReference type="AlphaFoldDB" id="A0AAD5XD54"/>
<gene>
    <name evidence="7" type="primary">NRG1_2</name>
    <name evidence="7" type="ORF">HK100_011575</name>
</gene>
<feature type="domain" description="C2H2-type" evidence="6">
    <location>
        <begin position="165"/>
        <end position="194"/>
    </location>
</feature>
<reference evidence="7" key="1">
    <citation type="submission" date="2020-05" db="EMBL/GenBank/DDBJ databases">
        <title>Phylogenomic resolution of chytrid fungi.</title>
        <authorList>
            <person name="Stajich J.E."/>
            <person name="Amses K."/>
            <person name="Simmons R."/>
            <person name="Seto K."/>
            <person name="Myers J."/>
            <person name="Bonds A."/>
            <person name="Quandt C.A."/>
            <person name="Barry K."/>
            <person name="Liu P."/>
            <person name="Grigoriev I."/>
            <person name="Longcore J.E."/>
            <person name="James T.Y."/>
        </authorList>
    </citation>
    <scope>NUCLEOTIDE SEQUENCE</scope>
    <source>
        <strain evidence="7">JEL0513</strain>
    </source>
</reference>
<evidence type="ECO:0000313" key="8">
    <source>
        <dbReference type="Proteomes" id="UP001211907"/>
    </source>
</evidence>
<dbReference type="SUPFAM" id="SSF57667">
    <property type="entry name" value="beta-beta-alpha zinc fingers"/>
    <property type="match status" value="1"/>
</dbReference>
<dbReference type="Proteomes" id="UP001211907">
    <property type="component" value="Unassembled WGS sequence"/>
</dbReference>
<dbReference type="GO" id="GO:0000981">
    <property type="term" value="F:DNA-binding transcription factor activity, RNA polymerase II-specific"/>
    <property type="evidence" value="ECO:0007669"/>
    <property type="project" value="TreeGrafter"/>
</dbReference>
<keyword evidence="8" id="KW-1185">Reference proteome</keyword>
<proteinExistence type="predicted"/>
<feature type="region of interest" description="Disordered" evidence="5">
    <location>
        <begin position="106"/>
        <end position="127"/>
    </location>
</feature>
<dbReference type="InterPro" id="IPR013087">
    <property type="entry name" value="Znf_C2H2_type"/>
</dbReference>
<protein>
    <submittedName>
        <fullName evidence="7">Transcriptional repressor</fullName>
    </submittedName>
</protein>
<dbReference type="PANTHER" id="PTHR23235">
    <property type="entry name" value="KRUEPPEL-LIKE TRANSCRIPTION FACTOR"/>
    <property type="match status" value="1"/>
</dbReference>
<dbReference type="GO" id="GO:0000978">
    <property type="term" value="F:RNA polymerase II cis-regulatory region sequence-specific DNA binding"/>
    <property type="evidence" value="ECO:0007669"/>
    <property type="project" value="TreeGrafter"/>
</dbReference>
<dbReference type="InterPro" id="IPR036236">
    <property type="entry name" value="Znf_C2H2_sf"/>
</dbReference>
<dbReference type="PANTHER" id="PTHR23235:SF120">
    <property type="entry name" value="KRUPPEL-LIKE FACTOR 15"/>
    <property type="match status" value="1"/>
</dbReference>
<dbReference type="Gene3D" id="3.30.160.60">
    <property type="entry name" value="Classic Zinc Finger"/>
    <property type="match status" value="2"/>
</dbReference>
<keyword evidence="3" id="KW-0862">Zinc</keyword>
<comment type="caution">
    <text evidence="7">The sequence shown here is derived from an EMBL/GenBank/DDBJ whole genome shotgun (WGS) entry which is preliminary data.</text>
</comment>
<dbReference type="SMART" id="SM00355">
    <property type="entry name" value="ZnF_C2H2"/>
    <property type="match status" value="2"/>
</dbReference>
<feature type="compositionally biased region" description="Polar residues" evidence="5">
    <location>
        <begin position="111"/>
        <end position="120"/>
    </location>
</feature>
<name>A0AAD5XD54_9FUNG</name>
<accession>A0AAD5XD54</accession>
<dbReference type="GO" id="GO:0008270">
    <property type="term" value="F:zinc ion binding"/>
    <property type="evidence" value="ECO:0007669"/>
    <property type="project" value="UniProtKB-KW"/>
</dbReference>
<organism evidence="7 8">
    <name type="scientific">Physocladia obscura</name>
    <dbReference type="NCBI Taxonomy" id="109957"/>
    <lineage>
        <taxon>Eukaryota</taxon>
        <taxon>Fungi</taxon>
        <taxon>Fungi incertae sedis</taxon>
        <taxon>Chytridiomycota</taxon>
        <taxon>Chytridiomycota incertae sedis</taxon>
        <taxon>Chytridiomycetes</taxon>
        <taxon>Chytridiales</taxon>
        <taxon>Chytriomycetaceae</taxon>
        <taxon>Physocladia</taxon>
    </lineage>
</organism>
<evidence type="ECO:0000313" key="7">
    <source>
        <dbReference type="EMBL" id="KAJ3123551.1"/>
    </source>
</evidence>
<evidence type="ECO:0000256" key="1">
    <source>
        <dbReference type="ARBA" id="ARBA00022723"/>
    </source>
</evidence>
<dbReference type="PROSITE" id="PS50157">
    <property type="entry name" value="ZINC_FINGER_C2H2_2"/>
    <property type="match status" value="2"/>
</dbReference>